<name>A0A9Q0DH12_9TELE</name>
<evidence type="ECO:0008006" key="4">
    <source>
        <dbReference type="Google" id="ProtNLM"/>
    </source>
</evidence>
<dbReference type="AlphaFoldDB" id="A0A9Q0DH12"/>
<dbReference type="SUPFAM" id="SSF48592">
    <property type="entry name" value="GroEL equatorial domain-like"/>
    <property type="match status" value="1"/>
</dbReference>
<comment type="caution">
    <text evidence="2">The sequence shown here is derived from an EMBL/GenBank/DDBJ whole genome shotgun (WGS) entry which is preliminary data.</text>
</comment>
<organism evidence="2 3">
    <name type="scientific">Muraenolepis orangiensis</name>
    <name type="common">Patagonian moray cod</name>
    <dbReference type="NCBI Taxonomy" id="630683"/>
    <lineage>
        <taxon>Eukaryota</taxon>
        <taxon>Metazoa</taxon>
        <taxon>Chordata</taxon>
        <taxon>Craniata</taxon>
        <taxon>Vertebrata</taxon>
        <taxon>Euteleostomi</taxon>
        <taxon>Actinopterygii</taxon>
        <taxon>Neopterygii</taxon>
        <taxon>Teleostei</taxon>
        <taxon>Neoteleostei</taxon>
        <taxon>Acanthomorphata</taxon>
        <taxon>Zeiogadaria</taxon>
        <taxon>Gadariae</taxon>
        <taxon>Gadiformes</taxon>
        <taxon>Muraenolepidoidei</taxon>
        <taxon>Muraenolepididae</taxon>
        <taxon>Muraenolepis</taxon>
    </lineage>
</organism>
<proteinExistence type="predicted"/>
<keyword evidence="3" id="KW-1185">Reference proteome</keyword>
<dbReference type="GO" id="GO:0005524">
    <property type="term" value="F:ATP binding"/>
    <property type="evidence" value="ECO:0007669"/>
    <property type="project" value="InterPro"/>
</dbReference>
<dbReference type="EMBL" id="JANIIK010000116">
    <property type="protein sequence ID" value="KAJ3588254.1"/>
    <property type="molecule type" value="Genomic_DNA"/>
</dbReference>
<dbReference type="Gene3D" id="1.10.560.10">
    <property type="entry name" value="GroEL-like equatorial domain"/>
    <property type="match status" value="2"/>
</dbReference>
<dbReference type="Proteomes" id="UP001148018">
    <property type="component" value="Unassembled WGS sequence"/>
</dbReference>
<dbReference type="InterPro" id="IPR002423">
    <property type="entry name" value="Cpn60/GroEL/TCP-1"/>
</dbReference>
<dbReference type="InterPro" id="IPR027413">
    <property type="entry name" value="GROEL-like_equatorial_sf"/>
</dbReference>
<dbReference type="PANTHER" id="PTHR46883">
    <property type="entry name" value="BARDET-BIEDL SYNDROME 12 PROTEIN"/>
    <property type="match status" value="1"/>
</dbReference>
<feature type="region of interest" description="Disordered" evidence="1">
    <location>
        <begin position="142"/>
        <end position="168"/>
    </location>
</feature>
<evidence type="ECO:0000313" key="2">
    <source>
        <dbReference type="EMBL" id="KAJ3588254.1"/>
    </source>
</evidence>
<dbReference type="InterPro" id="IPR027409">
    <property type="entry name" value="GroEL-like_apical_dom_sf"/>
</dbReference>
<dbReference type="PANTHER" id="PTHR46883:SF1">
    <property type="entry name" value="BARDET-BIEDL SYNDROME 12 PROTEIN"/>
    <property type="match status" value="1"/>
</dbReference>
<dbReference type="SUPFAM" id="SSF52029">
    <property type="entry name" value="GroEL apical domain-like"/>
    <property type="match status" value="1"/>
</dbReference>
<sequence>MRSSGVMNLEQHVGLQKVSALAGLTLSSLGPCKAYKFIQEEEEEGGRSSGRAALVCSCLRLLESVQPSCAVGQLVSEAVRAHHAACGSGAGCLLFLAGAWSRAALECLRRGMAPLRVVGAMREGLDVCLQACRTHRVRLDTATEPRSPALSTEEDAARRTREHPRKGRGKVKLTHSRYFCGAAPDPASLVTPPSPPDVGPTARALSHGHDRSMELVLRVARLQAVLDVGKVVTCVVPGVSEERACVSPGWVVRLPPEKVAVTRLLSGRSLRVALIAGDLCRRYRHPGFKTPQGLSHVTDRLDPGGSGEEGRWTDGVLTSLLRLGVDLLLVSGATDDSLSLRCLVHGILPVDRVRASVLQAFAEATGATAVTYAAQLSQRCVGAGAKVTPWRDLGERRAVIISSEAGGGLATVVLTGCVPAKLQSMEDEFWACAHRLHGALRDGAVLPGAGLIEVVCVRDLRKHARRPLKLPGEAEPEAGGLYRAEVLRLMADGLMDYVATVMANSGRCSKLEAWTEVSQKVERLDGLSGVLEDEKGPAVTSGDGAEGTVYDNLSVKVEAWTRAMDLVFLVLQTDAEIITGVDPETLRTQTDLMLL</sequence>
<dbReference type="OrthoDB" id="10037098at2759"/>
<dbReference type="Gene3D" id="3.30.260.10">
    <property type="entry name" value="TCP-1-like chaperonin intermediate domain"/>
    <property type="match status" value="1"/>
</dbReference>
<reference evidence="2" key="1">
    <citation type="submission" date="2022-07" db="EMBL/GenBank/DDBJ databases">
        <title>Chromosome-level genome of Muraenolepis orangiensis.</title>
        <authorList>
            <person name="Kim J."/>
        </authorList>
    </citation>
    <scope>NUCLEOTIDE SEQUENCE</scope>
    <source>
        <strain evidence="2">KU_S4_2022</strain>
        <tissue evidence="2">Muscle</tissue>
    </source>
</reference>
<dbReference type="InterPro" id="IPR042984">
    <property type="entry name" value="BBS12"/>
</dbReference>
<protein>
    <recommendedName>
        <fullName evidence="4">Bardet-Biedl syndrome 12</fullName>
    </recommendedName>
</protein>
<dbReference type="GO" id="GO:0045494">
    <property type="term" value="P:photoreceptor cell maintenance"/>
    <property type="evidence" value="ECO:0007669"/>
    <property type="project" value="TreeGrafter"/>
</dbReference>
<dbReference type="Gene3D" id="3.50.7.10">
    <property type="entry name" value="GroEL"/>
    <property type="match status" value="1"/>
</dbReference>
<gene>
    <name evidence="2" type="ORF">NHX12_011848</name>
</gene>
<dbReference type="InterPro" id="IPR027410">
    <property type="entry name" value="TCP-1-like_intermed_sf"/>
</dbReference>
<dbReference type="Pfam" id="PF00118">
    <property type="entry name" value="Cpn60_TCP1"/>
    <property type="match status" value="1"/>
</dbReference>
<accession>A0A9Q0DH12</accession>
<dbReference type="GO" id="GO:0051131">
    <property type="term" value="P:chaperone-mediated protein complex assembly"/>
    <property type="evidence" value="ECO:0007669"/>
    <property type="project" value="InterPro"/>
</dbReference>
<evidence type="ECO:0000256" key="1">
    <source>
        <dbReference type="SAM" id="MobiDB-lite"/>
    </source>
</evidence>
<evidence type="ECO:0000313" key="3">
    <source>
        <dbReference type="Proteomes" id="UP001148018"/>
    </source>
</evidence>